<proteinExistence type="predicted"/>
<dbReference type="InterPro" id="IPR009875">
    <property type="entry name" value="PilZ_domain"/>
</dbReference>
<dbReference type="AlphaFoldDB" id="A0A0F6W499"/>
<feature type="domain" description="PilZ" evidence="1">
    <location>
        <begin position="5"/>
        <end position="98"/>
    </location>
</feature>
<evidence type="ECO:0000313" key="2">
    <source>
        <dbReference type="EMBL" id="AKF07036.1"/>
    </source>
</evidence>
<protein>
    <recommendedName>
        <fullName evidence="1">PilZ domain-containing protein</fullName>
    </recommendedName>
</protein>
<dbReference type="Pfam" id="PF07238">
    <property type="entry name" value="PilZ"/>
    <property type="match status" value="1"/>
</dbReference>
<organism evidence="2 3">
    <name type="scientific">Sandaracinus amylolyticus</name>
    <dbReference type="NCBI Taxonomy" id="927083"/>
    <lineage>
        <taxon>Bacteria</taxon>
        <taxon>Pseudomonadati</taxon>
        <taxon>Myxococcota</taxon>
        <taxon>Polyangia</taxon>
        <taxon>Polyangiales</taxon>
        <taxon>Sandaracinaceae</taxon>
        <taxon>Sandaracinus</taxon>
    </lineage>
</organism>
<dbReference type="KEGG" id="samy:DB32_004185"/>
<keyword evidence="3" id="KW-1185">Reference proteome</keyword>
<dbReference type="STRING" id="927083.DB32_004185"/>
<dbReference type="GO" id="GO:0035438">
    <property type="term" value="F:cyclic-di-GMP binding"/>
    <property type="evidence" value="ECO:0007669"/>
    <property type="project" value="InterPro"/>
</dbReference>
<dbReference type="NCBIfam" id="TIGR02266">
    <property type="entry name" value="gmx_TIGR02266"/>
    <property type="match status" value="1"/>
</dbReference>
<dbReference type="Gene3D" id="2.40.10.220">
    <property type="entry name" value="predicted glycosyltransferase like domains"/>
    <property type="match status" value="1"/>
</dbReference>
<gene>
    <name evidence="2" type="ORF">DB32_004185</name>
</gene>
<evidence type="ECO:0000259" key="1">
    <source>
        <dbReference type="Pfam" id="PF07238"/>
    </source>
</evidence>
<dbReference type="InterPro" id="IPR011752">
    <property type="entry name" value="PilV_Myxo-type"/>
</dbReference>
<accession>A0A0F6W499</accession>
<sequence length="124" mass="13928">MAIELSVEYKRLNAFFADYTKNISRGGTFIRTDKPLAIGTDFVFKLNVPGLGEPLALRGRVQWIVEPAQATSDQEAGMGIGFLWESEAERERIANHVERLMTESLGPVIYDKLVGRRRRGDDDA</sequence>
<name>A0A0F6W499_9BACT</name>
<dbReference type="Proteomes" id="UP000034883">
    <property type="component" value="Chromosome"/>
</dbReference>
<dbReference type="EMBL" id="CP011125">
    <property type="protein sequence ID" value="AKF07036.1"/>
    <property type="molecule type" value="Genomic_DNA"/>
</dbReference>
<reference evidence="2 3" key="1">
    <citation type="submission" date="2015-03" db="EMBL/GenBank/DDBJ databases">
        <title>Genome assembly of Sandaracinus amylolyticus DSM 53668.</title>
        <authorList>
            <person name="Sharma G."/>
            <person name="Subramanian S."/>
        </authorList>
    </citation>
    <scope>NUCLEOTIDE SEQUENCE [LARGE SCALE GENOMIC DNA]</scope>
    <source>
        <strain evidence="2 3">DSM 53668</strain>
    </source>
</reference>
<dbReference type="OrthoDB" id="5516249at2"/>
<evidence type="ECO:0000313" key="3">
    <source>
        <dbReference type="Proteomes" id="UP000034883"/>
    </source>
</evidence>